<protein>
    <submittedName>
        <fullName evidence="2">Metal-sensitive transcriptional repressor</fullName>
    </submittedName>
</protein>
<reference evidence="1" key="2">
    <citation type="submission" date="2020-01" db="EMBL/GenBank/DDBJ databases">
        <authorList>
            <person name="Hornung B."/>
        </authorList>
    </citation>
    <scope>NUCLEOTIDE SEQUENCE</scope>
    <source>
        <strain evidence="1">PacBioINE</strain>
    </source>
</reference>
<reference evidence="2" key="1">
    <citation type="submission" date="2014-11" db="EMBL/GenBank/DDBJ databases">
        <authorList>
            <person name="Hornung B.V."/>
        </authorList>
    </citation>
    <scope>NUCLEOTIDE SEQUENCE</scope>
    <source>
        <strain evidence="2">INE</strain>
    </source>
</reference>
<evidence type="ECO:0000313" key="3">
    <source>
        <dbReference type="Proteomes" id="UP001071230"/>
    </source>
</evidence>
<organism evidence="1">
    <name type="scientific">Acididesulfobacillus acetoxydans</name>
    <dbReference type="NCBI Taxonomy" id="1561005"/>
    <lineage>
        <taxon>Bacteria</taxon>
        <taxon>Bacillati</taxon>
        <taxon>Bacillota</taxon>
        <taxon>Clostridia</taxon>
        <taxon>Eubacteriales</taxon>
        <taxon>Peptococcaceae</taxon>
        <taxon>Acididesulfobacillus</taxon>
    </lineage>
</organism>
<proteinExistence type="predicted"/>
<gene>
    <name evidence="2" type="ORF">DEACI_2039</name>
    <name evidence="1" type="ORF">DEACI_2882</name>
</gene>
<accession>A0A8S0W8Z1</accession>
<dbReference type="KEGG" id="aacx:DEACI_2882"/>
<name>A0A8S0W8Z1_9FIRM</name>
<dbReference type="AlphaFoldDB" id="A0A8S0W8Z1"/>
<evidence type="ECO:0000313" key="2">
    <source>
        <dbReference type="EMBL" id="CEJ07573.1"/>
    </source>
</evidence>
<evidence type="ECO:0000313" key="1">
    <source>
        <dbReference type="EMBL" id="CAA7602209.1"/>
    </source>
</evidence>
<sequence length="89" mass="10100">MNMPLEEKGDPLVAKIEEIHHRVISLSDLIAAEADSLQVIQEAGEVRASLDELEKLVFERFSRECFLSAMDKDAHDVGDLLVVLHRLFR</sequence>
<dbReference type="EMBL" id="LR746496">
    <property type="protein sequence ID" value="CAA7602209.1"/>
    <property type="molecule type" value="Genomic_DNA"/>
</dbReference>
<dbReference type="Proteomes" id="UP000836597">
    <property type="component" value="Chromosome"/>
</dbReference>
<dbReference type="Gene3D" id="1.20.58.1000">
    <property type="entry name" value="Metal-sensitive repressor, helix protomer"/>
    <property type="match status" value="1"/>
</dbReference>
<dbReference type="EMBL" id="CDGJ01000058">
    <property type="protein sequence ID" value="CEJ07573.1"/>
    <property type="molecule type" value="Genomic_DNA"/>
</dbReference>
<dbReference type="RefSeq" id="WP_240985616.1">
    <property type="nucleotide sequence ID" value="NZ_CDGJ01000058.1"/>
</dbReference>
<keyword evidence="3" id="KW-1185">Reference proteome</keyword>
<dbReference type="InterPro" id="IPR038390">
    <property type="entry name" value="Metal_Tscrpt_repr_sf"/>
</dbReference>
<dbReference type="Proteomes" id="UP001071230">
    <property type="component" value="Unassembled WGS sequence"/>
</dbReference>